<gene>
    <name evidence="1" type="ORF">SAMN05421823_11288</name>
</gene>
<dbReference type="STRING" id="1075417.SAMN05421823_11288"/>
<keyword evidence="2" id="KW-1185">Reference proteome</keyword>
<accession>A0A1G9SAN3</accession>
<evidence type="ECO:0000313" key="1">
    <source>
        <dbReference type="EMBL" id="SDM32387.1"/>
    </source>
</evidence>
<dbReference type="OrthoDB" id="951938at2"/>
<evidence type="ECO:0000313" key="2">
    <source>
        <dbReference type="Proteomes" id="UP000198510"/>
    </source>
</evidence>
<protein>
    <recommendedName>
        <fullName evidence="3">Outer membrane protein beta-barrel domain-containing protein</fullName>
    </recommendedName>
</protein>
<dbReference type="Proteomes" id="UP000198510">
    <property type="component" value="Unassembled WGS sequence"/>
</dbReference>
<dbReference type="EMBL" id="FNFO01000012">
    <property type="protein sequence ID" value="SDM32387.1"/>
    <property type="molecule type" value="Genomic_DNA"/>
</dbReference>
<sequence length="196" mass="22341">MRASVKFLIVGWFTLLWGRAVAQEIEQPARFLPLRISVFNETTHLPSFSRLGQHLNPGVLVGSEIRYRERKHHAWVQTWNIGYAAHRQLHTTLLVTSEFTYRLKVSHFVADIKAGPGYLLHRSYLPVYRAYGTGYEKASAYENRLALTSGLSLGYRWAGVTPFVGYNVMVEAPFLRNASLFLPHQLLLLGIVFPVL</sequence>
<organism evidence="1 2">
    <name type="scientific">Catalinimonas alkaloidigena</name>
    <dbReference type="NCBI Taxonomy" id="1075417"/>
    <lineage>
        <taxon>Bacteria</taxon>
        <taxon>Pseudomonadati</taxon>
        <taxon>Bacteroidota</taxon>
        <taxon>Cytophagia</taxon>
        <taxon>Cytophagales</taxon>
        <taxon>Catalimonadaceae</taxon>
        <taxon>Catalinimonas</taxon>
    </lineage>
</organism>
<evidence type="ECO:0008006" key="3">
    <source>
        <dbReference type="Google" id="ProtNLM"/>
    </source>
</evidence>
<name>A0A1G9SAN3_9BACT</name>
<dbReference type="RefSeq" id="WP_089687124.1">
    <property type="nucleotide sequence ID" value="NZ_FNFO01000012.1"/>
</dbReference>
<proteinExistence type="predicted"/>
<reference evidence="1 2" key="1">
    <citation type="submission" date="2016-10" db="EMBL/GenBank/DDBJ databases">
        <authorList>
            <person name="de Groot N.N."/>
        </authorList>
    </citation>
    <scope>NUCLEOTIDE SEQUENCE [LARGE SCALE GENOMIC DNA]</scope>
    <source>
        <strain evidence="1 2">DSM 25186</strain>
    </source>
</reference>
<dbReference type="AlphaFoldDB" id="A0A1G9SAN3"/>